<organism evidence="2 3">
    <name type="scientific">Pleurodeles waltl</name>
    <name type="common">Iberian ribbed newt</name>
    <dbReference type="NCBI Taxonomy" id="8319"/>
    <lineage>
        <taxon>Eukaryota</taxon>
        <taxon>Metazoa</taxon>
        <taxon>Chordata</taxon>
        <taxon>Craniata</taxon>
        <taxon>Vertebrata</taxon>
        <taxon>Euteleostomi</taxon>
        <taxon>Amphibia</taxon>
        <taxon>Batrachia</taxon>
        <taxon>Caudata</taxon>
        <taxon>Salamandroidea</taxon>
        <taxon>Salamandridae</taxon>
        <taxon>Pleurodelinae</taxon>
        <taxon>Pleurodeles</taxon>
    </lineage>
</organism>
<name>A0AAV7WA20_PLEWA</name>
<evidence type="ECO:0000313" key="2">
    <source>
        <dbReference type="EMBL" id="KAJ1209561.1"/>
    </source>
</evidence>
<evidence type="ECO:0000313" key="3">
    <source>
        <dbReference type="Proteomes" id="UP001066276"/>
    </source>
</evidence>
<proteinExistence type="predicted"/>
<gene>
    <name evidence="2" type="ORF">NDU88_004935</name>
</gene>
<feature type="region of interest" description="Disordered" evidence="1">
    <location>
        <begin position="1"/>
        <end position="179"/>
    </location>
</feature>
<feature type="compositionally biased region" description="Low complexity" evidence="1">
    <location>
        <begin position="145"/>
        <end position="156"/>
    </location>
</feature>
<feature type="compositionally biased region" description="Low complexity" evidence="1">
    <location>
        <begin position="70"/>
        <end position="85"/>
    </location>
</feature>
<sequence>MPGSILPACSGIPPRSGSPVERSPFCPKPRRPRAQRTHRPALTFCMGGAGCLLEHPQSGRPLHVPPQGSPTPRSLSPAPRSSSTRQDSPELPAQFLPGRRISVPPDGPAASKCPKEARAEGEPGLLRPSPSGAKTRERRGERARPLATPAAPTAMRLRPHSCAPAVPSDPRPSDVRLSP</sequence>
<comment type="caution">
    <text evidence="2">The sequence shown here is derived from an EMBL/GenBank/DDBJ whole genome shotgun (WGS) entry which is preliminary data.</text>
</comment>
<dbReference type="AlphaFoldDB" id="A0AAV7WA20"/>
<accession>A0AAV7WA20</accession>
<reference evidence="2" key="1">
    <citation type="journal article" date="2022" name="bioRxiv">
        <title>Sequencing and chromosome-scale assembly of the giantPleurodeles waltlgenome.</title>
        <authorList>
            <person name="Brown T."/>
            <person name="Elewa A."/>
            <person name="Iarovenko S."/>
            <person name="Subramanian E."/>
            <person name="Araus A.J."/>
            <person name="Petzold A."/>
            <person name="Susuki M."/>
            <person name="Suzuki K.-i.T."/>
            <person name="Hayashi T."/>
            <person name="Toyoda A."/>
            <person name="Oliveira C."/>
            <person name="Osipova E."/>
            <person name="Leigh N.D."/>
            <person name="Simon A."/>
            <person name="Yun M.H."/>
        </authorList>
    </citation>
    <scope>NUCLEOTIDE SEQUENCE</scope>
    <source>
        <strain evidence="2">20211129_DDA</strain>
        <tissue evidence="2">Liver</tissue>
    </source>
</reference>
<evidence type="ECO:0000256" key="1">
    <source>
        <dbReference type="SAM" id="MobiDB-lite"/>
    </source>
</evidence>
<keyword evidence="3" id="KW-1185">Reference proteome</keyword>
<dbReference type="EMBL" id="JANPWB010000002">
    <property type="protein sequence ID" value="KAJ1209561.1"/>
    <property type="molecule type" value="Genomic_DNA"/>
</dbReference>
<feature type="compositionally biased region" description="Basic residues" evidence="1">
    <location>
        <begin position="28"/>
        <end position="39"/>
    </location>
</feature>
<feature type="compositionally biased region" description="Basic and acidic residues" evidence="1">
    <location>
        <begin position="134"/>
        <end position="144"/>
    </location>
</feature>
<dbReference type="Proteomes" id="UP001066276">
    <property type="component" value="Chromosome 1_2"/>
</dbReference>
<protein>
    <submittedName>
        <fullName evidence="2">Uncharacterized protein</fullName>
    </submittedName>
</protein>